<gene>
    <name evidence="4" type="ORF">GCM10017577_74620</name>
</gene>
<reference evidence="4" key="2">
    <citation type="submission" date="2023-01" db="EMBL/GenBank/DDBJ databases">
        <authorList>
            <person name="Sun Q."/>
            <person name="Evtushenko L."/>
        </authorList>
    </citation>
    <scope>NUCLEOTIDE SEQUENCE</scope>
    <source>
        <strain evidence="4">VKM Ac-1069</strain>
    </source>
</reference>
<evidence type="ECO:0000259" key="3">
    <source>
        <dbReference type="Pfam" id="PF00890"/>
    </source>
</evidence>
<accession>A0A9W6P1T2</accession>
<protein>
    <recommendedName>
        <fullName evidence="3">FAD-dependent oxidoreductase 2 FAD-binding domain-containing protein</fullName>
    </recommendedName>
</protein>
<dbReference type="RefSeq" id="WP_271215030.1">
    <property type="nucleotide sequence ID" value="NZ_BSFQ01000119.1"/>
</dbReference>
<dbReference type="GO" id="GO:0016491">
    <property type="term" value="F:oxidoreductase activity"/>
    <property type="evidence" value="ECO:0007669"/>
    <property type="project" value="UniProtKB-KW"/>
</dbReference>
<comment type="caution">
    <text evidence="4">The sequence shown here is derived from an EMBL/GenBank/DDBJ whole genome shotgun (WGS) entry which is preliminary data.</text>
</comment>
<evidence type="ECO:0000256" key="1">
    <source>
        <dbReference type="ARBA" id="ARBA00022630"/>
    </source>
</evidence>
<dbReference type="Proteomes" id="UP001143463">
    <property type="component" value="Unassembled WGS sequence"/>
</dbReference>
<keyword evidence="5" id="KW-1185">Reference proteome</keyword>
<dbReference type="InterPro" id="IPR003953">
    <property type="entry name" value="FAD-dep_OxRdtase_2_FAD-bd"/>
</dbReference>
<reference evidence="4" key="1">
    <citation type="journal article" date="2014" name="Int. J. Syst. Evol. Microbiol.">
        <title>Complete genome sequence of Corynebacterium casei LMG S-19264T (=DSM 44701T), isolated from a smear-ripened cheese.</title>
        <authorList>
            <consortium name="US DOE Joint Genome Institute (JGI-PGF)"/>
            <person name="Walter F."/>
            <person name="Albersmeier A."/>
            <person name="Kalinowski J."/>
            <person name="Ruckert C."/>
        </authorList>
    </citation>
    <scope>NUCLEOTIDE SEQUENCE</scope>
    <source>
        <strain evidence="4">VKM Ac-1069</strain>
    </source>
</reference>
<dbReference type="AlphaFoldDB" id="A0A9W6P1T2"/>
<evidence type="ECO:0000313" key="4">
    <source>
        <dbReference type="EMBL" id="GLL16294.1"/>
    </source>
</evidence>
<name>A0A9W6P1T2_9PSEU</name>
<sequence>MAAHTETDVLVIGAGAGGGAMSKRLSDGGLKVVCLEQGDWIHPMSHPHTYDGWEIERQRSW</sequence>
<evidence type="ECO:0000256" key="2">
    <source>
        <dbReference type="ARBA" id="ARBA00023002"/>
    </source>
</evidence>
<keyword evidence="1" id="KW-0285">Flavoprotein</keyword>
<proteinExistence type="predicted"/>
<dbReference type="Pfam" id="PF00890">
    <property type="entry name" value="FAD_binding_2"/>
    <property type="match status" value="1"/>
</dbReference>
<evidence type="ECO:0000313" key="5">
    <source>
        <dbReference type="Proteomes" id="UP001143463"/>
    </source>
</evidence>
<dbReference type="Gene3D" id="3.50.50.60">
    <property type="entry name" value="FAD/NAD(P)-binding domain"/>
    <property type="match status" value="1"/>
</dbReference>
<keyword evidence="2" id="KW-0560">Oxidoreductase</keyword>
<dbReference type="EMBL" id="BSFQ01000119">
    <property type="protein sequence ID" value="GLL16294.1"/>
    <property type="molecule type" value="Genomic_DNA"/>
</dbReference>
<dbReference type="SUPFAM" id="SSF51905">
    <property type="entry name" value="FAD/NAD(P)-binding domain"/>
    <property type="match status" value="1"/>
</dbReference>
<dbReference type="InterPro" id="IPR036188">
    <property type="entry name" value="FAD/NAD-bd_sf"/>
</dbReference>
<organism evidence="4 5">
    <name type="scientific">Pseudonocardia halophobica</name>
    <dbReference type="NCBI Taxonomy" id="29401"/>
    <lineage>
        <taxon>Bacteria</taxon>
        <taxon>Bacillati</taxon>
        <taxon>Actinomycetota</taxon>
        <taxon>Actinomycetes</taxon>
        <taxon>Pseudonocardiales</taxon>
        <taxon>Pseudonocardiaceae</taxon>
        <taxon>Pseudonocardia</taxon>
    </lineage>
</organism>
<feature type="domain" description="FAD-dependent oxidoreductase 2 FAD-binding" evidence="3">
    <location>
        <begin position="8"/>
        <end position="39"/>
    </location>
</feature>